<dbReference type="InterPro" id="IPR023214">
    <property type="entry name" value="HAD_sf"/>
</dbReference>
<reference evidence="4" key="1">
    <citation type="submission" date="2020-01" db="EMBL/GenBank/DDBJ databases">
        <authorList>
            <consortium name="DOE Joint Genome Institute"/>
            <person name="Haridas S."/>
            <person name="Albert R."/>
            <person name="Binder M."/>
            <person name="Bloem J."/>
            <person name="Labutti K."/>
            <person name="Salamov A."/>
            <person name="Andreopoulos B."/>
            <person name="Baker S.E."/>
            <person name="Barry K."/>
            <person name="Bills G."/>
            <person name="Bluhm B.H."/>
            <person name="Cannon C."/>
            <person name="Castanera R."/>
            <person name="Culley D.E."/>
            <person name="Daum C."/>
            <person name="Ezra D."/>
            <person name="Gonzalez J.B."/>
            <person name="Henrissat B."/>
            <person name="Kuo A."/>
            <person name="Liang C."/>
            <person name="Lipzen A."/>
            <person name="Lutzoni F."/>
            <person name="Magnuson J."/>
            <person name="Mondo S."/>
            <person name="Nolan M."/>
            <person name="Ohm R."/>
            <person name="Pangilinan J."/>
            <person name="Park H.-J."/>
            <person name="Ramirez L."/>
            <person name="Alfaro M."/>
            <person name="Sun H."/>
            <person name="Tritt A."/>
            <person name="Yoshinaga Y."/>
            <person name="Zwiers L.-H."/>
            <person name="Turgeon B.G."/>
            <person name="Goodwin S.B."/>
            <person name="Spatafora J.W."/>
            <person name="Crous P.W."/>
            <person name="Grigoriev I.V."/>
        </authorList>
    </citation>
    <scope>NUCLEOTIDE SEQUENCE</scope>
    <source>
        <strain evidence="4">CBS 342.82</strain>
    </source>
</reference>
<accession>A0A6J3M8K3</accession>
<dbReference type="GO" id="GO:0005946">
    <property type="term" value="C:alpha,alpha-trehalose-phosphate synthase complex (UDP-forming)"/>
    <property type="evidence" value="ECO:0007669"/>
    <property type="project" value="TreeGrafter"/>
</dbReference>
<dbReference type="Gene3D" id="3.40.50.2000">
    <property type="entry name" value="Glycogen Phosphorylase B"/>
    <property type="match status" value="2"/>
</dbReference>
<dbReference type="InterPro" id="IPR001830">
    <property type="entry name" value="Glyco_trans_20"/>
</dbReference>
<dbReference type="GO" id="GO:0003825">
    <property type="term" value="F:alpha,alpha-trehalose-phosphate synthase (UDP-forming) activity"/>
    <property type="evidence" value="ECO:0007669"/>
    <property type="project" value="TreeGrafter"/>
</dbReference>
<sequence>MVRDKLPDAKIGFFLIGFQCKEYTEHFLSTCAQILLVETLSDGVQLEQYFVNVISQPIGINPRLVEESRRQDEVRFWIDELSEKFKNRRIIFARDKLDNVHGVRQKLLAFETFLQIFPEMKENVVMIQIATSATEQLELLVSVSDIVSRIDSLYSSLSHQPLVFLRQDLTLPVYHAILSIADVVMISSLREGMCLTAHDYSFCQDGKLSPKKHGSVILSEFTGSAAVLEAHYYQKLHPTHVSINPWDNRGMAQAIKKALDLTAAEREARWHRLYELVMHQTGTHWSQVLQRTLDIVYQEHHQRASVAVPRLDVPNLVRQFSKSEQRFFVVDYDGTLMPHRSSSGFQPGSPRRMLEVLFGLLVDPRNIVYIMSGRTPQQMESAFSTLPELGLIAENGGYIRSFGSSHGEWDAVADEQDVRAWKEQIMPILEYYRERLDDSTIEERLCSILFRYDKCQDQETAVRQASECAVQINGADKALHIRAVPVNKAVLIEMESFDKGKAAATVFKQLTAPTTRGRQSTVSPDFLMVAGDDREDEAVFRWANELGKENAVRHVFTVTVGKRNTEAQATLDRGATSLLNVLDKLAKVSVDRALPFRSFYQQPNQLPRNFTFPA</sequence>
<dbReference type="Gene3D" id="3.30.70.1020">
    <property type="entry name" value="Trehalose-6-phosphate phosphatase related protein, domain 2"/>
    <property type="match status" value="1"/>
</dbReference>
<dbReference type="GO" id="GO:0005829">
    <property type="term" value="C:cytosol"/>
    <property type="evidence" value="ECO:0007669"/>
    <property type="project" value="TreeGrafter"/>
</dbReference>
<name>A0A6J3M8K3_9PEZI</name>
<dbReference type="GO" id="GO:0004805">
    <property type="term" value="F:trehalose-phosphatase activity"/>
    <property type="evidence" value="ECO:0007669"/>
    <property type="project" value="TreeGrafter"/>
</dbReference>
<dbReference type="OrthoDB" id="755951at2759"/>
<dbReference type="SUPFAM" id="SSF56784">
    <property type="entry name" value="HAD-like"/>
    <property type="match status" value="1"/>
</dbReference>
<dbReference type="InterPro" id="IPR003337">
    <property type="entry name" value="Trehalose_PPase"/>
</dbReference>
<organism evidence="4">
    <name type="scientific">Dissoconium aciculare CBS 342.82</name>
    <dbReference type="NCBI Taxonomy" id="1314786"/>
    <lineage>
        <taxon>Eukaryota</taxon>
        <taxon>Fungi</taxon>
        <taxon>Dikarya</taxon>
        <taxon>Ascomycota</taxon>
        <taxon>Pezizomycotina</taxon>
        <taxon>Dothideomycetes</taxon>
        <taxon>Dothideomycetidae</taxon>
        <taxon>Mycosphaerellales</taxon>
        <taxon>Dissoconiaceae</taxon>
        <taxon>Dissoconium</taxon>
    </lineage>
</organism>
<reference evidence="4" key="3">
    <citation type="submission" date="2025-08" db="UniProtKB">
        <authorList>
            <consortium name="RefSeq"/>
        </authorList>
    </citation>
    <scope>IDENTIFICATION</scope>
    <source>
        <strain evidence="4">CBS 342.82</strain>
    </source>
</reference>
<protein>
    <submittedName>
        <fullName evidence="4">Glycosyltransferase family 20 protein</fullName>
    </submittedName>
</protein>
<dbReference type="GO" id="GO:0005992">
    <property type="term" value="P:trehalose biosynthetic process"/>
    <property type="evidence" value="ECO:0007669"/>
    <property type="project" value="InterPro"/>
</dbReference>
<dbReference type="Pfam" id="PF02358">
    <property type="entry name" value="Trehalose_PPase"/>
    <property type="match status" value="1"/>
</dbReference>
<evidence type="ECO:0000313" key="3">
    <source>
        <dbReference type="Proteomes" id="UP000504637"/>
    </source>
</evidence>
<evidence type="ECO:0000313" key="4">
    <source>
        <dbReference type="RefSeq" id="XP_033461239.1"/>
    </source>
</evidence>
<dbReference type="GeneID" id="54362252"/>
<dbReference type="Gene3D" id="3.40.50.1000">
    <property type="entry name" value="HAD superfamily/HAD-like"/>
    <property type="match status" value="1"/>
</dbReference>
<evidence type="ECO:0000256" key="1">
    <source>
        <dbReference type="ARBA" id="ARBA00005409"/>
    </source>
</evidence>
<dbReference type="PANTHER" id="PTHR10788:SF15">
    <property type="entry name" value="TREHALOSE SYNTHASE COMPLEX REGULATORY SUBUNIT TPS3-RELATED"/>
    <property type="match status" value="1"/>
</dbReference>
<dbReference type="Pfam" id="PF00982">
    <property type="entry name" value="Glyco_transf_20"/>
    <property type="match status" value="1"/>
</dbReference>
<dbReference type="InterPro" id="IPR006379">
    <property type="entry name" value="HAD-SF_hydro_IIB"/>
</dbReference>
<dbReference type="RefSeq" id="XP_033461239.1">
    <property type="nucleotide sequence ID" value="XM_033604452.1"/>
</dbReference>
<dbReference type="Proteomes" id="UP000504637">
    <property type="component" value="Unplaced"/>
</dbReference>
<keyword evidence="3" id="KW-1185">Reference proteome</keyword>
<dbReference type="InterPro" id="IPR036412">
    <property type="entry name" value="HAD-like_sf"/>
</dbReference>
<dbReference type="AlphaFoldDB" id="A0A6J3M8K3"/>
<reference evidence="4" key="2">
    <citation type="submission" date="2020-04" db="EMBL/GenBank/DDBJ databases">
        <authorList>
            <consortium name="NCBI Genome Project"/>
        </authorList>
    </citation>
    <scope>NUCLEOTIDE SEQUENCE</scope>
    <source>
        <strain evidence="4">CBS 342.82</strain>
    </source>
</reference>
<evidence type="ECO:0000256" key="2">
    <source>
        <dbReference type="ARBA" id="ARBA00006330"/>
    </source>
</evidence>
<dbReference type="PANTHER" id="PTHR10788">
    <property type="entry name" value="TREHALOSE-6-PHOSPHATE SYNTHASE"/>
    <property type="match status" value="1"/>
</dbReference>
<dbReference type="SUPFAM" id="SSF53756">
    <property type="entry name" value="UDP-Glycosyltransferase/glycogen phosphorylase"/>
    <property type="match status" value="1"/>
</dbReference>
<gene>
    <name evidence="4" type="ORF">K489DRAFT_378617</name>
</gene>
<comment type="similarity">
    <text evidence="1">In the N-terminal section; belongs to the glycosyltransferase 20 family.</text>
</comment>
<proteinExistence type="inferred from homology"/>
<dbReference type="NCBIfam" id="TIGR01484">
    <property type="entry name" value="HAD-SF-IIB"/>
    <property type="match status" value="1"/>
</dbReference>
<comment type="similarity">
    <text evidence="2">In the C-terminal section; belongs to the trehalose phosphatase family.</text>
</comment>